<reference evidence="2" key="1">
    <citation type="journal article" date="2016" name="Genome Announc.">
        <title>Draft Genome Sequences of Methanobrevibacter curvatus DSM11111, Methanobrevibacter cuticularis DSM11139, Methanobrevibacter filiformis DSM11501, and Methanobrevibacter oralis DSM7256.</title>
        <authorList>
            <person name="Poehlein A."/>
            <person name="Seedorf H."/>
        </authorList>
    </citation>
    <scope>NUCLEOTIDE SEQUENCE [LARGE SCALE GENOMIC DNA]</scope>
    <source>
        <strain evidence="2">DSM 7256 / JCM 30027 / ZR</strain>
    </source>
</reference>
<sequence length="58" mass="6628">MGNKIVLYRNINAYKCGHVIYTDLSSIVNGNANISIPVIEHVEYLYSYFFKSITPQSK</sequence>
<proteinExistence type="predicted"/>
<accession>A0A166BD37</accession>
<organism evidence="1 2">
    <name type="scientific">Methanobrevibacter oralis</name>
    <dbReference type="NCBI Taxonomy" id="66851"/>
    <lineage>
        <taxon>Archaea</taxon>
        <taxon>Methanobacteriati</taxon>
        <taxon>Methanobacteriota</taxon>
        <taxon>Methanomada group</taxon>
        <taxon>Methanobacteria</taxon>
        <taxon>Methanobacteriales</taxon>
        <taxon>Methanobacteriaceae</taxon>
        <taxon>Methanobrevibacter</taxon>
    </lineage>
</organism>
<dbReference type="Proteomes" id="UP000077428">
    <property type="component" value="Unassembled WGS sequence"/>
</dbReference>
<comment type="caution">
    <text evidence="1">The sequence shown here is derived from an EMBL/GenBank/DDBJ whole genome shotgun (WGS) entry which is preliminary data.</text>
</comment>
<evidence type="ECO:0000313" key="2">
    <source>
        <dbReference type="Proteomes" id="UP000077428"/>
    </source>
</evidence>
<evidence type="ECO:0000313" key="1">
    <source>
        <dbReference type="EMBL" id="KZX13173.1"/>
    </source>
</evidence>
<dbReference type="EMBL" id="LWMU01000057">
    <property type="protein sequence ID" value="KZX13173.1"/>
    <property type="molecule type" value="Genomic_DNA"/>
</dbReference>
<gene>
    <name evidence="1" type="ORF">MBORA_08490</name>
</gene>
<dbReference type="PATRIC" id="fig|66851.6.peg.936"/>
<dbReference type="AlphaFoldDB" id="A0A166BD37"/>
<name>A0A166BD37_METOA</name>
<protein>
    <submittedName>
        <fullName evidence="1">Uncharacterized protein</fullName>
    </submittedName>
</protein>
<keyword evidence="2" id="KW-1185">Reference proteome</keyword>